<name>A0A8J9ZAS4_BRALA</name>
<sequence length="218" mass="24375">MLIFLVTAFALVAAQEIHYDEHYQFGHLHEPIDQIVVFDCGLTKPITRPINGRVEIWRTTWMLGGAASTIQMGCFRLSNTDVIGLDSVGTCDYGDLCRILDLNRPHNPTCTCEAMCFQDWIDLGIPKDQCSCEGIIAPKVYSIPNWNKKIDLTGLDQGLVTWIGAEADYEIKLIAEDANGNEEACIGVWLPIREYAPPNDTGGWLFGRKKRAQARQSL</sequence>
<accession>A0A8J9ZAS4</accession>
<dbReference type="Proteomes" id="UP000838412">
    <property type="component" value="Chromosome 18"/>
</dbReference>
<dbReference type="OrthoDB" id="6409159at2759"/>
<protein>
    <submittedName>
        <fullName evidence="2">Hypp8822 protein</fullName>
    </submittedName>
</protein>
<evidence type="ECO:0000313" key="2">
    <source>
        <dbReference type="EMBL" id="CAH1250237.1"/>
    </source>
</evidence>
<keyword evidence="3" id="KW-1185">Reference proteome</keyword>
<dbReference type="PANTHER" id="PTHR17357">
    <property type="entry name" value="GM2 GANGLIOSIDE ACTIVATOR PROTEIN"/>
    <property type="match status" value="1"/>
</dbReference>
<dbReference type="InterPro" id="IPR036846">
    <property type="entry name" value="GM2-AP_sf"/>
</dbReference>
<keyword evidence="1" id="KW-0732">Signal</keyword>
<dbReference type="GO" id="GO:0005319">
    <property type="term" value="F:lipid transporter activity"/>
    <property type="evidence" value="ECO:0007669"/>
    <property type="project" value="TreeGrafter"/>
</dbReference>
<dbReference type="GO" id="GO:0009898">
    <property type="term" value="C:cytoplasmic side of plasma membrane"/>
    <property type="evidence" value="ECO:0007669"/>
    <property type="project" value="TreeGrafter"/>
</dbReference>
<dbReference type="GO" id="GO:0008047">
    <property type="term" value="F:enzyme activator activity"/>
    <property type="evidence" value="ECO:0007669"/>
    <property type="project" value="InterPro"/>
</dbReference>
<dbReference type="EMBL" id="OV696703">
    <property type="protein sequence ID" value="CAH1250237.1"/>
    <property type="molecule type" value="Genomic_DNA"/>
</dbReference>
<dbReference type="AlphaFoldDB" id="A0A8J9ZAS4"/>
<reference evidence="2" key="1">
    <citation type="submission" date="2022-01" db="EMBL/GenBank/DDBJ databases">
        <authorList>
            <person name="Braso-Vives M."/>
        </authorList>
    </citation>
    <scope>NUCLEOTIDE SEQUENCE</scope>
</reference>
<dbReference type="GO" id="GO:0006689">
    <property type="term" value="P:ganglioside catabolic process"/>
    <property type="evidence" value="ECO:0007669"/>
    <property type="project" value="InterPro"/>
</dbReference>
<dbReference type="InterPro" id="IPR028996">
    <property type="entry name" value="GM2-AP"/>
</dbReference>
<evidence type="ECO:0000313" key="3">
    <source>
        <dbReference type="Proteomes" id="UP000838412"/>
    </source>
</evidence>
<dbReference type="SUPFAM" id="SSF63707">
    <property type="entry name" value="Ganglioside M2 (gm2) activator"/>
    <property type="match status" value="1"/>
</dbReference>
<evidence type="ECO:0000256" key="1">
    <source>
        <dbReference type="ARBA" id="ARBA00022729"/>
    </source>
</evidence>
<proteinExistence type="predicted"/>
<dbReference type="PANTHER" id="PTHR17357:SF0">
    <property type="entry name" value="GANGLIOSIDE GM2 ACTIVATOR"/>
    <property type="match status" value="1"/>
</dbReference>
<dbReference type="Gene3D" id="2.70.220.10">
    <property type="entry name" value="Ganglioside GM2 activator"/>
    <property type="match status" value="1"/>
</dbReference>
<gene>
    <name evidence="2" type="primary">Hypp8822</name>
    <name evidence="2" type="ORF">BLAG_LOCUS11071</name>
</gene>
<organism evidence="2 3">
    <name type="scientific">Branchiostoma lanceolatum</name>
    <name type="common">Common lancelet</name>
    <name type="synonym">Amphioxus lanceolatum</name>
    <dbReference type="NCBI Taxonomy" id="7740"/>
    <lineage>
        <taxon>Eukaryota</taxon>
        <taxon>Metazoa</taxon>
        <taxon>Chordata</taxon>
        <taxon>Cephalochordata</taxon>
        <taxon>Leptocardii</taxon>
        <taxon>Amphioxiformes</taxon>
        <taxon>Branchiostomatidae</taxon>
        <taxon>Branchiostoma</taxon>
    </lineage>
</organism>